<dbReference type="PANTHER" id="PTHR47521">
    <property type="entry name" value="SERPENTINE RECEPTOR, CLASS E (EPSILON)-RELATED"/>
    <property type="match status" value="1"/>
</dbReference>
<dbReference type="Gene3D" id="1.20.1070.10">
    <property type="entry name" value="Rhodopsin 7-helix transmembrane proteins"/>
    <property type="match status" value="1"/>
</dbReference>
<evidence type="ECO:0000313" key="6">
    <source>
        <dbReference type="Proteomes" id="UP000095287"/>
    </source>
</evidence>
<dbReference type="GO" id="GO:0016020">
    <property type="term" value="C:membrane"/>
    <property type="evidence" value="ECO:0007669"/>
    <property type="project" value="UniProtKB-SubCell"/>
</dbReference>
<dbReference type="InterPro" id="IPR019408">
    <property type="entry name" value="7TM_GPCR_serpentine_rcpt_Srab"/>
</dbReference>
<dbReference type="InterPro" id="IPR052860">
    <property type="entry name" value="NRL-GPCR1"/>
</dbReference>
<evidence type="ECO:0000256" key="1">
    <source>
        <dbReference type="ARBA" id="ARBA00004141"/>
    </source>
</evidence>
<evidence type="ECO:0000256" key="2">
    <source>
        <dbReference type="ARBA" id="ARBA00022692"/>
    </source>
</evidence>
<feature type="transmembrane region" description="Helical" evidence="5">
    <location>
        <begin position="181"/>
        <end position="204"/>
    </location>
</feature>
<sequence>MHDSSSPRLEMSDVLRMIENIFWSFAVVGVCYVMKCLRRARLLHYNLKMILTNLSIAMIGYGCCRLAKNMESIAHYYGIGPRNMAYRTSMLVAKIYFVTSMLIGLFCVLMLTVERTVATFVPERYEQMKKTGKGFVVFALFWAVSVGISIMLNLFWQKTNPQTNDNTVLFSSFLVSVNIEFLLGVIYAAIPASVANGVLVCFLYNHNKKRRIQLDRSKLNVRYQYAENIVTTRLLLALTGADFVGSVVAATLISCYYVARRNELMSDNDLLFIEQSFHVMMSMYAIWYNVIFLAMHRPNRDQLIRDVKSIEGHRLSFKNEGAVYFSYLSRQWNA</sequence>
<organism evidence="6 7">
    <name type="scientific">Steinernema glaseri</name>
    <dbReference type="NCBI Taxonomy" id="37863"/>
    <lineage>
        <taxon>Eukaryota</taxon>
        <taxon>Metazoa</taxon>
        <taxon>Ecdysozoa</taxon>
        <taxon>Nematoda</taxon>
        <taxon>Chromadorea</taxon>
        <taxon>Rhabditida</taxon>
        <taxon>Tylenchina</taxon>
        <taxon>Panagrolaimomorpha</taxon>
        <taxon>Strongyloidoidea</taxon>
        <taxon>Steinernematidae</taxon>
        <taxon>Steinernema</taxon>
    </lineage>
</organism>
<comment type="subcellular location">
    <subcellularLocation>
        <location evidence="1">Membrane</location>
        <topology evidence="1">Multi-pass membrane protein</topology>
    </subcellularLocation>
</comment>
<evidence type="ECO:0000313" key="7">
    <source>
        <dbReference type="WBParaSite" id="L893_g4652.t1"/>
    </source>
</evidence>
<dbReference type="Pfam" id="PF10292">
    <property type="entry name" value="7TM_GPCR_Srab"/>
    <property type="match status" value="1"/>
</dbReference>
<keyword evidence="6" id="KW-1185">Reference proteome</keyword>
<protein>
    <submittedName>
        <fullName evidence="7">Serpentine receptor class gamma</fullName>
    </submittedName>
</protein>
<feature type="transmembrane region" description="Helical" evidence="5">
    <location>
        <begin position="20"/>
        <end position="37"/>
    </location>
</feature>
<evidence type="ECO:0000256" key="3">
    <source>
        <dbReference type="ARBA" id="ARBA00022989"/>
    </source>
</evidence>
<dbReference type="SUPFAM" id="SSF81321">
    <property type="entry name" value="Family A G protein-coupled receptor-like"/>
    <property type="match status" value="1"/>
</dbReference>
<evidence type="ECO:0000256" key="5">
    <source>
        <dbReference type="SAM" id="Phobius"/>
    </source>
</evidence>
<proteinExistence type="predicted"/>
<keyword evidence="3 5" id="KW-1133">Transmembrane helix</keyword>
<name>A0A1I8ADG9_9BILA</name>
<feature type="transmembrane region" description="Helical" evidence="5">
    <location>
        <begin position="49"/>
        <end position="68"/>
    </location>
</feature>
<keyword evidence="2 5" id="KW-0812">Transmembrane</keyword>
<feature type="transmembrane region" description="Helical" evidence="5">
    <location>
        <begin position="88"/>
        <end position="113"/>
    </location>
</feature>
<accession>A0A1I8ADG9</accession>
<dbReference type="WBParaSite" id="L893_g4652.t1">
    <property type="protein sequence ID" value="L893_g4652.t1"/>
    <property type="gene ID" value="L893_g4652"/>
</dbReference>
<dbReference type="Proteomes" id="UP000095287">
    <property type="component" value="Unplaced"/>
</dbReference>
<feature type="transmembrane region" description="Helical" evidence="5">
    <location>
        <begin position="134"/>
        <end position="156"/>
    </location>
</feature>
<keyword evidence="4 5" id="KW-0472">Membrane</keyword>
<evidence type="ECO:0000256" key="4">
    <source>
        <dbReference type="ARBA" id="ARBA00023136"/>
    </source>
</evidence>
<dbReference type="AlphaFoldDB" id="A0A1I8ADG9"/>
<reference evidence="7" key="1">
    <citation type="submission" date="2016-11" db="UniProtKB">
        <authorList>
            <consortium name="WormBaseParasite"/>
        </authorList>
    </citation>
    <scope>IDENTIFICATION</scope>
</reference>
<feature type="transmembrane region" description="Helical" evidence="5">
    <location>
        <begin position="279"/>
        <end position="295"/>
    </location>
</feature>
<feature type="transmembrane region" description="Helical" evidence="5">
    <location>
        <begin position="234"/>
        <end position="259"/>
    </location>
</feature>